<protein>
    <recommendedName>
        <fullName evidence="3">lipoate--protein ligase</fullName>
        <ecNumber evidence="3">6.3.1.20</ecNumber>
    </recommendedName>
</protein>
<dbReference type="SUPFAM" id="SSF55681">
    <property type="entry name" value="Class II aaRS and biotin synthetases"/>
    <property type="match status" value="1"/>
</dbReference>
<proteinExistence type="predicted"/>
<feature type="domain" description="BPL/LPL catalytic" evidence="8">
    <location>
        <begin position="31"/>
        <end position="214"/>
    </location>
</feature>
<dbReference type="InterPro" id="IPR045864">
    <property type="entry name" value="aa-tRNA-synth_II/BPL/LPL"/>
</dbReference>
<dbReference type="Proteomes" id="UP001501577">
    <property type="component" value="Unassembled WGS sequence"/>
</dbReference>
<dbReference type="EMBL" id="BAAAXQ010000043">
    <property type="protein sequence ID" value="GAA3018640.1"/>
    <property type="molecule type" value="Genomic_DNA"/>
</dbReference>
<keyword evidence="5" id="KW-0547">Nucleotide-binding</keyword>
<keyword evidence="4 9" id="KW-0436">Ligase</keyword>
<dbReference type="CDD" id="cd16443">
    <property type="entry name" value="LplA"/>
    <property type="match status" value="1"/>
</dbReference>
<dbReference type="PANTHER" id="PTHR12561">
    <property type="entry name" value="LIPOATE-PROTEIN LIGASE"/>
    <property type="match status" value="1"/>
</dbReference>
<keyword evidence="10" id="KW-1185">Reference proteome</keyword>
<comment type="pathway">
    <text evidence="1">Protein modification; protein lipoylation via exogenous pathway; protein N(6)-(lipoyl)lysine from lipoate: step 2/2.</text>
</comment>
<dbReference type="InterPro" id="IPR019491">
    <property type="entry name" value="Lipoate_protein_ligase_C"/>
</dbReference>
<dbReference type="InterPro" id="IPR004562">
    <property type="entry name" value="LipoylTrfase_LipoateP_Ligase"/>
</dbReference>
<evidence type="ECO:0000313" key="10">
    <source>
        <dbReference type="Proteomes" id="UP001501577"/>
    </source>
</evidence>
<name>A0ABN3Y4W3_9ENTE</name>
<dbReference type="InterPro" id="IPR004143">
    <property type="entry name" value="BPL_LPL_catalytic"/>
</dbReference>
<dbReference type="SUPFAM" id="SSF82649">
    <property type="entry name" value="SufE/NifU"/>
    <property type="match status" value="1"/>
</dbReference>
<dbReference type="PROSITE" id="PS51733">
    <property type="entry name" value="BPL_LPL_CATALYTIC"/>
    <property type="match status" value="1"/>
</dbReference>
<evidence type="ECO:0000259" key="8">
    <source>
        <dbReference type="PROSITE" id="PS51733"/>
    </source>
</evidence>
<dbReference type="Gene3D" id="3.30.390.50">
    <property type="entry name" value="CO dehydrogenase flavoprotein, C-terminal domain"/>
    <property type="match status" value="1"/>
</dbReference>
<dbReference type="NCBIfam" id="TIGR00545">
    <property type="entry name" value="lipoyltrans"/>
    <property type="match status" value="1"/>
</dbReference>
<evidence type="ECO:0000256" key="4">
    <source>
        <dbReference type="ARBA" id="ARBA00022598"/>
    </source>
</evidence>
<organism evidence="9 10">
    <name type="scientific">Tetragenococcus solitarius</name>
    <dbReference type="NCBI Taxonomy" id="71453"/>
    <lineage>
        <taxon>Bacteria</taxon>
        <taxon>Bacillati</taxon>
        <taxon>Bacillota</taxon>
        <taxon>Bacilli</taxon>
        <taxon>Lactobacillales</taxon>
        <taxon>Enterococcaceae</taxon>
        <taxon>Tetragenococcus</taxon>
    </lineage>
</organism>
<dbReference type="RefSeq" id="WP_068710494.1">
    <property type="nucleotide sequence ID" value="NZ_BAAAXQ010000043.1"/>
</dbReference>
<evidence type="ECO:0000256" key="5">
    <source>
        <dbReference type="ARBA" id="ARBA00022741"/>
    </source>
</evidence>
<evidence type="ECO:0000256" key="2">
    <source>
        <dbReference type="ARBA" id="ARBA00005124"/>
    </source>
</evidence>
<accession>A0ABN3Y4W3</accession>
<dbReference type="Pfam" id="PF10437">
    <property type="entry name" value="Lip_prot_lig_C"/>
    <property type="match status" value="1"/>
</dbReference>
<dbReference type="Pfam" id="PF21948">
    <property type="entry name" value="LplA-B_cat"/>
    <property type="match status" value="1"/>
</dbReference>
<comment type="caution">
    <text evidence="9">The sequence shown here is derived from an EMBL/GenBank/DDBJ whole genome shotgun (WGS) entry which is preliminary data.</text>
</comment>
<comment type="catalytic activity">
    <reaction evidence="7">
        <text>L-lysyl-[lipoyl-carrier protein] + (R)-lipoate + ATP = N(6)-[(R)-lipoyl]-L-lysyl-[lipoyl-carrier protein] + AMP + diphosphate + H(+)</text>
        <dbReference type="Rhea" id="RHEA:49288"/>
        <dbReference type="Rhea" id="RHEA-COMP:10500"/>
        <dbReference type="Rhea" id="RHEA-COMP:10502"/>
        <dbReference type="ChEBI" id="CHEBI:15378"/>
        <dbReference type="ChEBI" id="CHEBI:29969"/>
        <dbReference type="ChEBI" id="CHEBI:30616"/>
        <dbReference type="ChEBI" id="CHEBI:33019"/>
        <dbReference type="ChEBI" id="CHEBI:83088"/>
        <dbReference type="ChEBI" id="CHEBI:83099"/>
        <dbReference type="ChEBI" id="CHEBI:456215"/>
        <dbReference type="EC" id="6.3.1.20"/>
    </reaction>
</comment>
<evidence type="ECO:0000256" key="6">
    <source>
        <dbReference type="ARBA" id="ARBA00022840"/>
    </source>
</evidence>
<dbReference type="Gene3D" id="3.30.930.10">
    <property type="entry name" value="Bira Bifunctional Protein, Domain 2"/>
    <property type="match status" value="1"/>
</dbReference>
<dbReference type="PANTHER" id="PTHR12561:SF3">
    <property type="entry name" value="LIPOYLTRANSFERASE 1, MITOCHONDRIAL"/>
    <property type="match status" value="1"/>
</dbReference>
<sequence>MYLLDQKRKDQEVRDARYNYAIASYIANELELDEPIMRFYINQPAVIIGKHQNAFAEVDLNYLEKQHIQLVRRSSGGGSVYHDQGTLIYGFVGKDDHSSYQDFSRFTQPIIQALQRLGVKNAKFSGRNDLLINDKKFSGTSMLVSGGKVVVGGTLLLDADYETLANVLTPSKKKLAAKGIKSVESRVTALRPYLAKEHQEITIEAFRELLIKELFAVDRLEEIKIYTFSDKQWQRIDEIVEEKFGNWDWNFGRSRQLNYQRDHRFSFGTVEFQLAIDRGKICECQIFGDFFASGNLEEIETALLGVSLKKDDLLTVFRSFDLTRYFGEVTAEELVEVILSEM</sequence>
<reference evidence="9 10" key="1">
    <citation type="journal article" date="2019" name="Int. J. Syst. Evol. Microbiol.">
        <title>The Global Catalogue of Microorganisms (GCM) 10K type strain sequencing project: providing services to taxonomists for standard genome sequencing and annotation.</title>
        <authorList>
            <consortium name="The Broad Institute Genomics Platform"/>
            <consortium name="The Broad Institute Genome Sequencing Center for Infectious Disease"/>
            <person name="Wu L."/>
            <person name="Ma J."/>
        </authorList>
    </citation>
    <scope>NUCLEOTIDE SEQUENCE [LARGE SCALE GENOMIC DNA]</scope>
    <source>
        <strain evidence="9 10">JCM 8736</strain>
    </source>
</reference>
<evidence type="ECO:0000256" key="7">
    <source>
        <dbReference type="ARBA" id="ARBA00048037"/>
    </source>
</evidence>
<keyword evidence="6" id="KW-0067">ATP-binding</keyword>
<evidence type="ECO:0000256" key="1">
    <source>
        <dbReference type="ARBA" id="ARBA00005085"/>
    </source>
</evidence>
<evidence type="ECO:0000256" key="3">
    <source>
        <dbReference type="ARBA" id="ARBA00012367"/>
    </source>
</evidence>
<comment type="pathway">
    <text evidence="2">Protein modification; protein lipoylation via exogenous pathway; protein N(6)-(lipoyl)lysine from lipoate: step 1/2.</text>
</comment>
<evidence type="ECO:0000313" key="9">
    <source>
        <dbReference type="EMBL" id="GAA3018640.1"/>
    </source>
</evidence>
<dbReference type="GO" id="GO:0016874">
    <property type="term" value="F:ligase activity"/>
    <property type="evidence" value="ECO:0007669"/>
    <property type="project" value="UniProtKB-KW"/>
</dbReference>
<dbReference type="EC" id="6.3.1.20" evidence="3"/>
<gene>
    <name evidence="9" type="ORF">GCM10019998_13930</name>
</gene>